<accession>A0AAV5TXG5</accession>
<comment type="caution">
    <text evidence="1">The sequence shown here is derived from an EMBL/GenBank/DDBJ whole genome shotgun (WGS) entry which is preliminary data.</text>
</comment>
<gene>
    <name evidence="1" type="ORF">PENTCL1PPCAC_21405</name>
</gene>
<name>A0AAV5TXG5_9BILA</name>
<dbReference type="Proteomes" id="UP001432027">
    <property type="component" value="Unassembled WGS sequence"/>
</dbReference>
<protein>
    <submittedName>
        <fullName evidence="1">Uncharacterized protein</fullName>
    </submittedName>
</protein>
<evidence type="ECO:0000313" key="2">
    <source>
        <dbReference type="Proteomes" id="UP001432027"/>
    </source>
</evidence>
<keyword evidence="2" id="KW-1185">Reference proteome</keyword>
<dbReference type="Gene3D" id="2.60.40.1730">
    <property type="entry name" value="tricorn interacting facor f3 domain"/>
    <property type="match status" value="1"/>
</dbReference>
<dbReference type="SUPFAM" id="SSF63737">
    <property type="entry name" value="Leukotriene A4 hydrolase N-terminal domain"/>
    <property type="match status" value="1"/>
</dbReference>
<sequence length="181" mass="20043">MHLDIVQPIDHIEAHSNGLIIEKAELIDRVVLRTPVGVSGISSSSEKETITIHANRTINPVENMMLQIIYRGVARMDEYGLDPKFNKSLDSNGPYILASNNFPTGARSCGLNVYSNTEVQRRESVSSRTVTVFEKTESMPTYQLALSINHLSIHTLDIEGFGKVRLISSSNSHKYFAPGPS</sequence>
<proteinExistence type="predicted"/>
<organism evidence="1 2">
    <name type="scientific">Pristionchus entomophagus</name>
    <dbReference type="NCBI Taxonomy" id="358040"/>
    <lineage>
        <taxon>Eukaryota</taxon>
        <taxon>Metazoa</taxon>
        <taxon>Ecdysozoa</taxon>
        <taxon>Nematoda</taxon>
        <taxon>Chromadorea</taxon>
        <taxon>Rhabditida</taxon>
        <taxon>Rhabditina</taxon>
        <taxon>Diplogasteromorpha</taxon>
        <taxon>Diplogasteroidea</taxon>
        <taxon>Neodiplogasteridae</taxon>
        <taxon>Pristionchus</taxon>
    </lineage>
</organism>
<dbReference type="EMBL" id="BTSX01000005">
    <property type="protein sequence ID" value="GMS99230.1"/>
    <property type="molecule type" value="Genomic_DNA"/>
</dbReference>
<dbReference type="InterPro" id="IPR042097">
    <property type="entry name" value="Aminopeptidase_N-like_N_sf"/>
</dbReference>
<feature type="non-terminal residue" evidence="1">
    <location>
        <position position="181"/>
    </location>
</feature>
<reference evidence="1" key="1">
    <citation type="submission" date="2023-10" db="EMBL/GenBank/DDBJ databases">
        <title>Genome assembly of Pristionchus species.</title>
        <authorList>
            <person name="Yoshida K."/>
            <person name="Sommer R.J."/>
        </authorList>
    </citation>
    <scope>NUCLEOTIDE SEQUENCE</scope>
    <source>
        <strain evidence="1">RS0144</strain>
    </source>
</reference>
<evidence type="ECO:0000313" key="1">
    <source>
        <dbReference type="EMBL" id="GMS99230.1"/>
    </source>
</evidence>
<dbReference type="AlphaFoldDB" id="A0AAV5TXG5"/>